<accession>A0A7E4V9M7</accession>
<feature type="transmembrane region" description="Helical" evidence="2">
    <location>
        <begin position="12"/>
        <end position="34"/>
    </location>
</feature>
<evidence type="ECO:0000256" key="2">
    <source>
        <dbReference type="SAM" id="Phobius"/>
    </source>
</evidence>
<proteinExistence type="predicted"/>
<dbReference type="WBParaSite" id="Pan_g18185.t1">
    <property type="protein sequence ID" value="Pan_g18185.t1"/>
    <property type="gene ID" value="Pan_g18185"/>
</dbReference>
<evidence type="ECO:0000313" key="4">
    <source>
        <dbReference type="WBParaSite" id="Pan_g18185.t1"/>
    </source>
</evidence>
<reference evidence="3" key="1">
    <citation type="journal article" date="2013" name="Genetics">
        <title>The draft genome and transcriptome of Panagrellus redivivus are shaped by the harsh demands of a free-living lifestyle.</title>
        <authorList>
            <person name="Srinivasan J."/>
            <person name="Dillman A.R."/>
            <person name="Macchietto M.G."/>
            <person name="Heikkinen L."/>
            <person name="Lakso M."/>
            <person name="Fracchia K.M."/>
            <person name="Antoshechkin I."/>
            <person name="Mortazavi A."/>
            <person name="Wong G."/>
            <person name="Sternberg P.W."/>
        </authorList>
    </citation>
    <scope>NUCLEOTIDE SEQUENCE [LARGE SCALE GENOMIC DNA]</scope>
    <source>
        <strain evidence="3">MT8872</strain>
    </source>
</reference>
<keyword evidence="3" id="KW-1185">Reference proteome</keyword>
<keyword evidence="2" id="KW-0472">Membrane</keyword>
<evidence type="ECO:0000256" key="1">
    <source>
        <dbReference type="SAM" id="MobiDB-lite"/>
    </source>
</evidence>
<dbReference type="Proteomes" id="UP000492821">
    <property type="component" value="Unassembled WGS sequence"/>
</dbReference>
<organism evidence="3 4">
    <name type="scientific">Panagrellus redivivus</name>
    <name type="common">Microworm</name>
    <dbReference type="NCBI Taxonomy" id="6233"/>
    <lineage>
        <taxon>Eukaryota</taxon>
        <taxon>Metazoa</taxon>
        <taxon>Ecdysozoa</taxon>
        <taxon>Nematoda</taxon>
        <taxon>Chromadorea</taxon>
        <taxon>Rhabditida</taxon>
        <taxon>Tylenchina</taxon>
        <taxon>Panagrolaimomorpha</taxon>
        <taxon>Panagrolaimoidea</taxon>
        <taxon>Panagrolaimidae</taxon>
        <taxon>Panagrellus</taxon>
    </lineage>
</organism>
<reference evidence="4" key="2">
    <citation type="submission" date="2020-10" db="UniProtKB">
        <authorList>
            <consortium name="WormBaseParasite"/>
        </authorList>
    </citation>
    <scope>IDENTIFICATION</scope>
</reference>
<keyword evidence="2" id="KW-1133">Transmembrane helix</keyword>
<keyword evidence="2" id="KW-0812">Transmembrane</keyword>
<name>A0A7E4V9M7_PANRE</name>
<feature type="region of interest" description="Disordered" evidence="1">
    <location>
        <begin position="52"/>
        <end position="78"/>
    </location>
</feature>
<sequence length="78" mass="8861">MFELPALKDSRLLQFLYFVLCCFFPIAPCFVASLTQEDEPSKDVIYLQRRHSNSSTPDFDFDATVSDSTPSSDDKKST</sequence>
<dbReference type="AlphaFoldDB" id="A0A7E4V9M7"/>
<evidence type="ECO:0000313" key="3">
    <source>
        <dbReference type="Proteomes" id="UP000492821"/>
    </source>
</evidence>
<protein>
    <submittedName>
        <fullName evidence="4">Secreted protein</fullName>
    </submittedName>
</protein>